<protein>
    <submittedName>
        <fullName evidence="7">Type VI secretion system membrane subunit TssM</fullName>
    </submittedName>
</protein>
<dbReference type="InterPro" id="IPR053156">
    <property type="entry name" value="T6SS_TssM-like"/>
</dbReference>
<dbReference type="InterPro" id="IPR009612">
    <property type="entry name" value="IcmF-rel"/>
</dbReference>
<dbReference type="Pfam" id="PF14331">
    <property type="entry name" value="IcmF-related_N"/>
    <property type="match status" value="1"/>
</dbReference>
<gene>
    <name evidence="7" type="primary">tssM</name>
    <name evidence="7" type="ORF">MD535_00940</name>
</gene>
<reference evidence="7" key="1">
    <citation type="submission" date="2022-02" db="EMBL/GenBank/DDBJ databases">
        <title>Vibrio sp. nov, a new bacterium isolated from seawater.</title>
        <authorList>
            <person name="Yuan Y."/>
        </authorList>
    </citation>
    <scope>NUCLEOTIDE SEQUENCE</scope>
    <source>
        <strain evidence="7">ZSDZ65</strain>
    </source>
</reference>
<feature type="domain" description="Type VI secretion system component TssM1 helical" evidence="6">
    <location>
        <begin position="920"/>
        <end position="1018"/>
    </location>
</feature>
<dbReference type="PANTHER" id="PTHR36153:SF1">
    <property type="entry name" value="TYPE VI SECRETION SYSTEM COMPONENT TSSM1"/>
    <property type="match status" value="1"/>
</dbReference>
<organism evidence="7 8">
    <name type="scientific">Vibrio qingdaonensis</name>
    <dbReference type="NCBI Taxonomy" id="2829491"/>
    <lineage>
        <taxon>Bacteria</taxon>
        <taxon>Pseudomonadati</taxon>
        <taxon>Pseudomonadota</taxon>
        <taxon>Gammaproteobacteria</taxon>
        <taxon>Vibrionales</taxon>
        <taxon>Vibrionaceae</taxon>
        <taxon>Vibrio</taxon>
    </lineage>
</organism>
<dbReference type="Pfam" id="PF06744">
    <property type="entry name" value="IcmF_C"/>
    <property type="match status" value="1"/>
</dbReference>
<feature type="transmembrane region" description="Helical" evidence="2">
    <location>
        <begin position="15"/>
        <end position="36"/>
    </location>
</feature>
<dbReference type="NCBIfam" id="TIGR03348">
    <property type="entry name" value="VI_IcmF"/>
    <property type="match status" value="1"/>
</dbReference>
<evidence type="ECO:0000256" key="2">
    <source>
        <dbReference type="SAM" id="Phobius"/>
    </source>
</evidence>
<feature type="transmembrane region" description="Helical" evidence="2">
    <location>
        <begin position="413"/>
        <end position="436"/>
    </location>
</feature>
<evidence type="ECO:0000313" key="7">
    <source>
        <dbReference type="EMBL" id="MCW8344594.1"/>
    </source>
</evidence>
<accession>A0A9X3CJJ1</accession>
<feature type="compositionally biased region" description="Low complexity" evidence="1">
    <location>
        <begin position="776"/>
        <end position="797"/>
    </location>
</feature>
<dbReference type="InterPro" id="IPR025743">
    <property type="entry name" value="TssM1_N"/>
</dbReference>
<evidence type="ECO:0000256" key="1">
    <source>
        <dbReference type="SAM" id="MobiDB-lite"/>
    </source>
</evidence>
<comment type="caution">
    <text evidence="7">The sequence shown here is derived from an EMBL/GenBank/DDBJ whole genome shotgun (WGS) entry which is preliminary data.</text>
</comment>
<feature type="region of interest" description="Disordered" evidence="1">
    <location>
        <begin position="776"/>
        <end position="808"/>
    </location>
</feature>
<dbReference type="InterPro" id="IPR017731">
    <property type="entry name" value="TssM1-like"/>
</dbReference>
<keyword evidence="2" id="KW-0812">Transmembrane</keyword>
<dbReference type="InterPro" id="IPR010623">
    <property type="entry name" value="IcmF_C"/>
</dbReference>
<evidence type="ECO:0000259" key="5">
    <source>
        <dbReference type="Pfam" id="PF14331"/>
    </source>
</evidence>
<dbReference type="Proteomes" id="UP001155587">
    <property type="component" value="Unassembled WGS sequence"/>
</dbReference>
<dbReference type="RefSeq" id="WP_265673016.1">
    <property type="nucleotide sequence ID" value="NZ_JAKRRY010000001.1"/>
</dbReference>
<dbReference type="EMBL" id="JAKRRY010000001">
    <property type="protein sequence ID" value="MCW8344594.1"/>
    <property type="molecule type" value="Genomic_DNA"/>
</dbReference>
<keyword evidence="8" id="KW-1185">Reference proteome</keyword>
<dbReference type="InterPro" id="IPR048677">
    <property type="entry name" value="TssM1_hel"/>
</dbReference>
<dbReference type="PANTHER" id="PTHR36153">
    <property type="entry name" value="INNER MEMBRANE PROTEIN-RELATED"/>
    <property type="match status" value="1"/>
</dbReference>
<dbReference type="AlphaFoldDB" id="A0A9X3CJJ1"/>
<evidence type="ECO:0000259" key="6">
    <source>
        <dbReference type="Pfam" id="PF21070"/>
    </source>
</evidence>
<sequence>MSDEKTKTKKNHKPLIQGLSSGFILCLVMTTALWFTPALHSYLLIAVITCLVLSTVLGLIVFWISQKNQHKTDEESNKSKALVTHRCMLLKKHFFSMLKVQKNNKRLQSRYDLPVYLWYSDAPTQDKGVITQMGYEAYRLDEFGNDIEFPILFWLSEHSILISISQGDDQHPDYIKTLIKCLMTWRPRQAINGLLLATNAELLLGQKALIKQRSDQLKSDCTKLNRLLGLSVPTYVVVTQSGAVSDFCQYFSGFDDARREEAFGAMMPYRKHGGIDADWYNFAYDSLIGQLTANMTNALSGQLNLDYRKSIASAPFQFGLLKQNFWLMLNRLYGLNQLGEGLMFRGFFFTHDASHDEETDILAATISNDLGNEYYHPKESQAIQQVLFSQHLMTHVLLPEQLLVGVNRKKENWLLTLQAGYTLACLGLLLTTLTIIKLDFDFQSHREARADTLLERYKEAIAASPYDIENLADNVPNLYSLHNIYQLYHQAEPWYVLPFMPSSSIKNEVETAYFAELQAVLMPSLEKSIANDLFVYVNLEEQATTLSLLNSYRLLFDANKKNTEELDAYFVHSLEAQNSGSASTIMQLKVLLDDAFNRGLVPLNANSNLEQLAKGVINRSGIETLLYQHIQNLPLFTKRIDIRSELGSNFGQLYSFEPSYVGYLVPFLYTPNGFIELDLSVDSPLLKEALSAYSGVAGNAPSALELYRISRDLKQMYQNDYINYWKDFINNVSMKPVNDTTVLSQTVNLLSNASNNPLTNYYSVLSKYTNVTLPSETSAKKTSTPSSNASANSGNNADETQASSEINPALIEKQDKIESARMINANFSSYLDYVTPAKDSIKPIDTLLAKITKLKVWLDSFYQSENARKLAFDTLAKPMQSSNPIADLETNADQQPALAKQLVTSLTQLSNDSILSLAHEYLNKQWKSAVIQTYQTSIASYYPFDNNSKTDASIADVQAFFSSKGVFANFENQFLTPFLQPAEGSPYLPGFLPSSGLMISPEVWTMSTKADQIRSALFLAKPDIVSVNFQLKAVDMSASVTEFIIYNDQPLFTYQHGPSLWKSMSWEGEQQAEDTLNIELKNNVTSLARQNFSGNWNWFRLIHTKTVKTANQGAEISLGDSSNAVTLTIKTQGQVNPFAPNFFTDFKLPADL</sequence>
<dbReference type="Pfam" id="PF06761">
    <property type="entry name" value="IcmF-related"/>
    <property type="match status" value="1"/>
</dbReference>
<keyword evidence="2" id="KW-1133">Transmembrane helix</keyword>
<dbReference type="Pfam" id="PF21070">
    <property type="entry name" value="IcmF_helical"/>
    <property type="match status" value="1"/>
</dbReference>
<evidence type="ECO:0000313" key="8">
    <source>
        <dbReference type="Proteomes" id="UP001155587"/>
    </source>
</evidence>
<feature type="domain" description="Type VI secretion system IcmF C-terminal" evidence="3">
    <location>
        <begin position="1029"/>
        <end position="1118"/>
    </location>
</feature>
<feature type="domain" description="IcmF-related" evidence="4">
    <location>
        <begin position="486"/>
        <end position="769"/>
    </location>
</feature>
<evidence type="ECO:0000259" key="3">
    <source>
        <dbReference type="Pfam" id="PF06744"/>
    </source>
</evidence>
<name>A0A9X3CJJ1_9VIBR</name>
<feature type="transmembrane region" description="Helical" evidence="2">
    <location>
        <begin position="42"/>
        <end position="64"/>
    </location>
</feature>
<feature type="domain" description="Type VI secretion system component TssM1 N-terminal" evidence="5">
    <location>
        <begin position="176"/>
        <end position="423"/>
    </location>
</feature>
<evidence type="ECO:0000259" key="4">
    <source>
        <dbReference type="Pfam" id="PF06761"/>
    </source>
</evidence>
<proteinExistence type="predicted"/>
<keyword evidence="2" id="KW-0472">Membrane</keyword>